<comment type="similarity">
    <text evidence="1">Belongs to the universal stress protein A family.</text>
</comment>
<dbReference type="OrthoDB" id="4614783at2"/>
<dbReference type="PRINTS" id="PR01438">
    <property type="entry name" value="UNVRSLSTRESS"/>
</dbReference>
<feature type="domain" description="UspA" evidence="2">
    <location>
        <begin position="9"/>
        <end position="135"/>
    </location>
</feature>
<dbReference type="InterPro" id="IPR006016">
    <property type="entry name" value="UspA"/>
</dbReference>
<dbReference type="STRING" id="280871.TL10_11465"/>
<dbReference type="PATRIC" id="fig|280871.6.peg.2380"/>
<gene>
    <name evidence="3" type="ORF">TL10_11465</name>
</gene>
<dbReference type="Proteomes" id="UP000032221">
    <property type="component" value="Unassembled WGS sequence"/>
</dbReference>
<evidence type="ECO:0000313" key="4">
    <source>
        <dbReference type="Proteomes" id="UP000032221"/>
    </source>
</evidence>
<dbReference type="InterPro" id="IPR014729">
    <property type="entry name" value="Rossmann-like_a/b/a_fold"/>
</dbReference>
<accession>A0A0D1JWE1</accession>
<organism evidence="3 4">
    <name type="scientific">Mycolicibacterium llatzerense</name>
    <dbReference type="NCBI Taxonomy" id="280871"/>
    <lineage>
        <taxon>Bacteria</taxon>
        <taxon>Bacillati</taxon>
        <taxon>Actinomycetota</taxon>
        <taxon>Actinomycetes</taxon>
        <taxon>Mycobacteriales</taxon>
        <taxon>Mycobacteriaceae</taxon>
        <taxon>Mycolicibacterium</taxon>
    </lineage>
</organism>
<dbReference type="Pfam" id="PF00582">
    <property type="entry name" value="Usp"/>
    <property type="match status" value="1"/>
</dbReference>
<dbReference type="AlphaFoldDB" id="A0A0D1JWE1"/>
<dbReference type="PANTHER" id="PTHR46268">
    <property type="entry name" value="STRESS RESPONSE PROTEIN NHAX"/>
    <property type="match status" value="1"/>
</dbReference>
<dbReference type="Gene3D" id="3.40.50.620">
    <property type="entry name" value="HUPs"/>
    <property type="match status" value="2"/>
</dbReference>
<evidence type="ECO:0000256" key="1">
    <source>
        <dbReference type="ARBA" id="ARBA00008791"/>
    </source>
</evidence>
<dbReference type="PANTHER" id="PTHR46268:SF6">
    <property type="entry name" value="UNIVERSAL STRESS PROTEIN UP12"/>
    <property type="match status" value="1"/>
</dbReference>
<evidence type="ECO:0000259" key="2">
    <source>
        <dbReference type="Pfam" id="PF00582"/>
    </source>
</evidence>
<reference evidence="3 4" key="1">
    <citation type="submission" date="2015-01" db="EMBL/GenBank/DDBJ databases">
        <title>Genome sequence of Mycobacterium llatzerense and Mycobacterium immunogenum recovered from brain abscess.</title>
        <authorList>
            <person name="Greninger A.L."/>
            <person name="Langelier C."/>
            <person name="Cunningham G."/>
            <person name="Chiu C.Y."/>
            <person name="Miller S."/>
        </authorList>
    </citation>
    <scope>NUCLEOTIDE SEQUENCE [LARGE SCALE GENOMIC DNA]</scope>
    <source>
        <strain evidence="3 4">CLUC14</strain>
    </source>
</reference>
<proteinExistence type="inferred from homology"/>
<comment type="caution">
    <text evidence="3">The sequence shown here is derived from an EMBL/GenBank/DDBJ whole genome shotgun (WGS) entry which is preliminary data.</text>
</comment>
<name>A0A0D1JWE1_9MYCO</name>
<dbReference type="InterPro" id="IPR006015">
    <property type="entry name" value="Universal_stress_UspA"/>
</dbReference>
<dbReference type="SUPFAM" id="SSF52402">
    <property type="entry name" value="Adenine nucleotide alpha hydrolases-like"/>
    <property type="match status" value="2"/>
</dbReference>
<dbReference type="EMBL" id="JXST01000013">
    <property type="protein sequence ID" value="KIU16904.1"/>
    <property type="molecule type" value="Genomic_DNA"/>
</dbReference>
<evidence type="ECO:0000313" key="3">
    <source>
        <dbReference type="EMBL" id="KIU16904.1"/>
    </source>
</evidence>
<protein>
    <recommendedName>
        <fullName evidence="2">UspA domain-containing protein</fullName>
    </recommendedName>
</protein>
<keyword evidence="4" id="KW-1185">Reference proteome</keyword>
<sequence>MIETNTGDSVVVGIDGSTAAVYAAHWAVAEAIARDVPLRLVSCIQRPQCSDQMAIEYVTTCLRAAHAAIDDTAAQVKIETAVVVGDPTAALIEESRQAAMVCVGSVGIGRFAKALFGSTAAGVAERASCPVAVIRSYSPHRRTPVGSIVVEVNDWEENHDVIAAAVAEAQLRGRPVIAVGECPAETGKSARQELLSRTAAWQDLHPDVYITPVAVTSSFVRYLATTSEPISLVVVGAHDAPDLSSIIGSNADRNCDNPSVLIARA</sequence>